<dbReference type="AlphaFoldDB" id="F6EK24"/>
<proteinExistence type="predicted"/>
<keyword evidence="3" id="KW-1185">Reference proteome</keyword>
<dbReference type="InterPro" id="IPR028037">
    <property type="entry name" value="Antitoxin_Rv0909/MT0933"/>
</dbReference>
<accession>F6EK24</accession>
<gene>
    <name evidence="2" type="ordered locus">AS9A_2935</name>
</gene>
<dbReference type="Pfam" id="PF14013">
    <property type="entry name" value="MT0933_antitox"/>
    <property type="match status" value="1"/>
</dbReference>
<dbReference type="STRING" id="443218.AS9A_2935"/>
<evidence type="ECO:0000313" key="2">
    <source>
        <dbReference type="EMBL" id="AEF41382.1"/>
    </source>
</evidence>
<dbReference type="KEGG" id="asd:AS9A_2935"/>
<name>F6EK24_HOYSD</name>
<dbReference type="Proteomes" id="UP000009235">
    <property type="component" value="Chromosome"/>
</dbReference>
<evidence type="ECO:0000256" key="1">
    <source>
        <dbReference type="SAM" id="MobiDB-lite"/>
    </source>
</evidence>
<dbReference type="HOGENOM" id="CLU_188875_0_0_11"/>
<protein>
    <recommendedName>
        <fullName evidence="4">Antitoxin</fullName>
    </recommendedName>
</protein>
<organism evidence="2 3">
    <name type="scientific">Hoyosella subflava (strain DSM 45089 / JCM 17490 / NBRC 109087 / DQS3-9A1)</name>
    <name type="common">Amycolicicoccus subflavus</name>
    <dbReference type="NCBI Taxonomy" id="443218"/>
    <lineage>
        <taxon>Bacteria</taxon>
        <taxon>Bacillati</taxon>
        <taxon>Actinomycetota</taxon>
        <taxon>Actinomycetes</taxon>
        <taxon>Mycobacteriales</taxon>
        <taxon>Hoyosellaceae</taxon>
        <taxon>Hoyosella</taxon>
    </lineage>
</organism>
<dbReference type="EMBL" id="CP002786">
    <property type="protein sequence ID" value="AEF41382.1"/>
    <property type="molecule type" value="Genomic_DNA"/>
</dbReference>
<feature type="region of interest" description="Disordered" evidence="1">
    <location>
        <begin position="63"/>
        <end position="88"/>
    </location>
</feature>
<reference evidence="2 3" key="1">
    <citation type="journal article" date="2011" name="J. Bacteriol.">
        <title>Complete genome sequence of Amycolicicoccus subflavus DQS3-9A1T, an actinomycete isolated from crude oil-polluted soil.</title>
        <authorList>
            <person name="Cai M."/>
            <person name="Chen W.M."/>
            <person name="Nie Y."/>
            <person name="Chi C.Q."/>
            <person name="Wang Y.N."/>
            <person name="Tang Y.Q."/>
            <person name="Li G.Y."/>
            <person name="Wu X.L."/>
        </authorList>
    </citation>
    <scope>NUCLEOTIDE SEQUENCE [LARGE SCALE GENOMIC DNA]</scope>
    <source>
        <strain evidence="3">DSM 45089 / DQS3-9A1</strain>
    </source>
</reference>
<evidence type="ECO:0000313" key="3">
    <source>
        <dbReference type="Proteomes" id="UP000009235"/>
    </source>
</evidence>
<evidence type="ECO:0008006" key="4">
    <source>
        <dbReference type="Google" id="ProtNLM"/>
    </source>
</evidence>
<sequence length="88" mass="9494">MVLTDLFNKAKGLVQKNPERVRTVIERVEETVDKTTGGKYSEKIHQAADTVEERLGVAVVAEDAPAEAPATKSQAAGDEPVSEESEVK</sequence>
<dbReference type="RefSeq" id="WP_013807731.1">
    <property type="nucleotide sequence ID" value="NC_015564.1"/>
</dbReference>